<dbReference type="GeneTree" id="ENSGT00940000170142"/>
<dbReference type="AlphaFoldDB" id="A0A8C7C775"/>
<proteinExistence type="predicted"/>
<evidence type="ECO:0000313" key="3">
    <source>
        <dbReference type="Ensembl" id="ENSOKIP00005000297.1"/>
    </source>
</evidence>
<feature type="region of interest" description="Disordered" evidence="1">
    <location>
        <begin position="89"/>
        <end position="115"/>
    </location>
</feature>
<reference evidence="3" key="2">
    <citation type="submission" date="2025-09" db="UniProtKB">
        <authorList>
            <consortium name="Ensembl"/>
        </authorList>
    </citation>
    <scope>IDENTIFICATION</scope>
</reference>
<dbReference type="InterPro" id="IPR036388">
    <property type="entry name" value="WH-like_DNA-bd_sf"/>
</dbReference>
<dbReference type="Ensembl" id="ENSOKIT00005000316.1">
    <property type="protein sequence ID" value="ENSOKIP00005000297.1"/>
    <property type="gene ID" value="ENSOKIG00005000207.1"/>
</dbReference>
<sequence>MPPKKSKSSKAPAVARKTPLHPPTMVLVNEALKELDSRIVSSQAIRGDITEKYPSVDLMRLKYMTRKILKIGIESWVLLAVRCRVKEPKATENTDPNVEKAPKAAKVGAKKTKDKEAGKLNPRNVLCSSLLGFRHHPIICPIVWDHCY</sequence>
<dbReference type="GO" id="GO:0003677">
    <property type="term" value="F:DNA binding"/>
    <property type="evidence" value="ECO:0007669"/>
    <property type="project" value="InterPro"/>
</dbReference>
<name>A0A8C7C775_ONCKI</name>
<dbReference type="Gene3D" id="1.10.10.10">
    <property type="entry name" value="Winged helix-like DNA-binding domain superfamily/Winged helix DNA-binding domain"/>
    <property type="match status" value="1"/>
</dbReference>
<evidence type="ECO:0000259" key="2">
    <source>
        <dbReference type="Pfam" id="PF00538"/>
    </source>
</evidence>
<dbReference type="GO" id="GO:0000786">
    <property type="term" value="C:nucleosome"/>
    <property type="evidence" value="ECO:0007669"/>
    <property type="project" value="InterPro"/>
</dbReference>
<reference evidence="3" key="1">
    <citation type="submission" date="2025-08" db="UniProtKB">
        <authorList>
            <consortium name="Ensembl"/>
        </authorList>
    </citation>
    <scope>IDENTIFICATION</scope>
</reference>
<evidence type="ECO:0000256" key="1">
    <source>
        <dbReference type="SAM" id="MobiDB-lite"/>
    </source>
</evidence>
<organism evidence="3 4">
    <name type="scientific">Oncorhynchus kisutch</name>
    <name type="common">Coho salmon</name>
    <name type="synonym">Salmo kisutch</name>
    <dbReference type="NCBI Taxonomy" id="8019"/>
    <lineage>
        <taxon>Eukaryota</taxon>
        <taxon>Metazoa</taxon>
        <taxon>Chordata</taxon>
        <taxon>Craniata</taxon>
        <taxon>Vertebrata</taxon>
        <taxon>Euteleostomi</taxon>
        <taxon>Actinopterygii</taxon>
        <taxon>Neopterygii</taxon>
        <taxon>Teleostei</taxon>
        <taxon>Protacanthopterygii</taxon>
        <taxon>Salmoniformes</taxon>
        <taxon>Salmonidae</taxon>
        <taxon>Salmoninae</taxon>
        <taxon>Oncorhynchus</taxon>
    </lineage>
</organism>
<dbReference type="GO" id="GO:0006334">
    <property type="term" value="P:nucleosome assembly"/>
    <property type="evidence" value="ECO:0007669"/>
    <property type="project" value="InterPro"/>
</dbReference>
<dbReference type="Pfam" id="PF00538">
    <property type="entry name" value="Linker_histone"/>
    <property type="match status" value="1"/>
</dbReference>
<dbReference type="InterPro" id="IPR005818">
    <property type="entry name" value="Histone_H1/H5_H15"/>
</dbReference>
<dbReference type="Proteomes" id="UP000694557">
    <property type="component" value="Unassembled WGS sequence"/>
</dbReference>
<feature type="domain" description="H15" evidence="2">
    <location>
        <begin position="21"/>
        <end position="81"/>
    </location>
</feature>
<evidence type="ECO:0000313" key="4">
    <source>
        <dbReference type="Proteomes" id="UP000694557"/>
    </source>
</evidence>
<feature type="compositionally biased region" description="Basic and acidic residues" evidence="1">
    <location>
        <begin position="89"/>
        <end position="102"/>
    </location>
</feature>
<protein>
    <recommendedName>
        <fullName evidence="2">H15 domain-containing protein</fullName>
    </recommendedName>
</protein>
<keyword evidence="4" id="KW-1185">Reference proteome</keyword>
<accession>A0A8C7C775</accession>